<dbReference type="EMBL" id="CP041186">
    <property type="protein sequence ID" value="QDG54394.1"/>
    <property type="molecule type" value="Genomic_DNA"/>
</dbReference>
<gene>
    <name evidence="1" type="ORF">FIV42_27710</name>
</gene>
<dbReference type="AlphaFoldDB" id="A0A4Y6Q1D3"/>
<organism evidence="1 2">
    <name type="scientific">Persicimonas caeni</name>
    <dbReference type="NCBI Taxonomy" id="2292766"/>
    <lineage>
        <taxon>Bacteria</taxon>
        <taxon>Deltaproteobacteria</taxon>
        <taxon>Bradymonadales</taxon>
        <taxon>Bradymonadaceae</taxon>
        <taxon>Persicimonas</taxon>
    </lineage>
</organism>
<proteinExistence type="predicted"/>
<evidence type="ECO:0000313" key="1">
    <source>
        <dbReference type="EMBL" id="QDG54394.1"/>
    </source>
</evidence>
<dbReference type="RefSeq" id="WP_141200838.1">
    <property type="nucleotide sequence ID" value="NZ_CP041186.1"/>
</dbReference>
<protein>
    <submittedName>
        <fullName evidence="1">Uncharacterized protein</fullName>
    </submittedName>
</protein>
<dbReference type="Proteomes" id="UP000315995">
    <property type="component" value="Chromosome"/>
</dbReference>
<accession>A0A5B8YCD4</accession>
<keyword evidence="2" id="KW-1185">Reference proteome</keyword>
<reference evidence="1 2" key="1">
    <citation type="submission" date="2019-06" db="EMBL/GenBank/DDBJ databases">
        <title>Persicimonas caeni gen. nov., sp. nov., a predatory bacterium isolated from solar saltern.</title>
        <authorList>
            <person name="Wang S."/>
        </authorList>
    </citation>
    <scope>NUCLEOTIDE SEQUENCE [LARGE SCALE GENOMIC DNA]</scope>
    <source>
        <strain evidence="1 2">YN101</strain>
    </source>
</reference>
<name>A0A4Y6Q1D3_PERCE</name>
<sequence length="181" mass="21474">MTELTVDQLDEVSLDAPATWIDPRELVDLDLEKCRRLNYQYHVEGRRELIAEERPDELVVNYMGHHYMATVESGNLCRFDARAFVEATLYLIFEAWSSAAAFQLCESPLLEFPETWCVVRLARQKFRADWAPFPRKLIREYMLWLFEISSLADIHTPRMRENLSSEDREFLEELWHMDIAL</sequence>
<evidence type="ECO:0000313" key="2">
    <source>
        <dbReference type="Proteomes" id="UP000315995"/>
    </source>
</evidence>
<accession>A0A4Y6Q1D3</accession>